<feature type="domain" description="D-isomer specific 2-hydroxyacid dehydrogenase catalytic" evidence="4">
    <location>
        <begin position="46"/>
        <end position="313"/>
    </location>
</feature>
<evidence type="ECO:0000256" key="1">
    <source>
        <dbReference type="ARBA" id="ARBA00005854"/>
    </source>
</evidence>
<evidence type="ECO:0000313" key="6">
    <source>
        <dbReference type="EMBL" id="XAH76031.1"/>
    </source>
</evidence>
<dbReference type="SUPFAM" id="SSF51735">
    <property type="entry name" value="NAD(P)-binding Rossmann-fold domains"/>
    <property type="match status" value="1"/>
</dbReference>
<dbReference type="InterPro" id="IPR006140">
    <property type="entry name" value="D-isomer_DH_NAD-bd"/>
</dbReference>
<protein>
    <submittedName>
        <fullName evidence="6">NAD(P)-dependent oxidoreductase</fullName>
    </submittedName>
</protein>
<dbReference type="Gene3D" id="3.40.50.720">
    <property type="entry name" value="NAD(P)-binding Rossmann-like Domain"/>
    <property type="match status" value="2"/>
</dbReference>
<gene>
    <name evidence="6" type="ORF">V6984_09830</name>
</gene>
<keyword evidence="2 3" id="KW-0560">Oxidoreductase</keyword>
<dbReference type="SUPFAM" id="SSF52283">
    <property type="entry name" value="Formate/glycerate dehydrogenase catalytic domain-like"/>
    <property type="match status" value="1"/>
</dbReference>
<proteinExistence type="inferred from homology"/>
<name>A0ABZ3F0G7_9FIRM</name>
<dbReference type="Pfam" id="PF00389">
    <property type="entry name" value="2-Hacid_dh"/>
    <property type="match status" value="1"/>
</dbReference>
<dbReference type="PANTHER" id="PTHR10996">
    <property type="entry name" value="2-HYDROXYACID DEHYDROGENASE-RELATED"/>
    <property type="match status" value="1"/>
</dbReference>
<evidence type="ECO:0000259" key="4">
    <source>
        <dbReference type="Pfam" id="PF00389"/>
    </source>
</evidence>
<dbReference type="RefSeq" id="WP_342759603.1">
    <property type="nucleotide sequence ID" value="NZ_CP146256.1"/>
</dbReference>
<dbReference type="Pfam" id="PF02826">
    <property type="entry name" value="2-Hacid_dh_C"/>
    <property type="match status" value="1"/>
</dbReference>
<dbReference type="InterPro" id="IPR050223">
    <property type="entry name" value="D-isomer_2-hydroxyacid_DH"/>
</dbReference>
<sequence length="319" mass="35363">MKIVITARDFSVHDAGLLEGLVKAGHEVADYSGESMGTGTAEYIVYRAAEDADIAITGLEPYNEEVIRRCPKLKMISRRGIGYDSVDLAACKQRGIILARTAGMVEEAVAEHVMAYILHFARNVEMQSMAMHDRQWSRIMMAGAKTRTLGLIGFGGIGMEIAKRAVSFGMKVIYYCRHPKEEWEKEYHAVYCDLDQLLSVSDYVSVNVPLTEETRGMFGEELFRKMKPESIFINTARGPVADVAALKQVLQEGRIRGAAIDVFDAEPCTDSPLIGCPNVILTPHTASYTSENFDEMNRAAVQNVIDFINNKLSPGNRVI</sequence>
<dbReference type="Proteomes" id="UP001451571">
    <property type="component" value="Chromosome"/>
</dbReference>
<evidence type="ECO:0000259" key="5">
    <source>
        <dbReference type="Pfam" id="PF02826"/>
    </source>
</evidence>
<dbReference type="InterPro" id="IPR036291">
    <property type="entry name" value="NAD(P)-bd_dom_sf"/>
</dbReference>
<organism evidence="6 7">
    <name type="scientific">Kineothrix sedimenti</name>
    <dbReference type="NCBI Taxonomy" id="3123317"/>
    <lineage>
        <taxon>Bacteria</taxon>
        <taxon>Bacillati</taxon>
        <taxon>Bacillota</taxon>
        <taxon>Clostridia</taxon>
        <taxon>Lachnospirales</taxon>
        <taxon>Lachnospiraceae</taxon>
        <taxon>Kineothrix</taxon>
    </lineage>
</organism>
<dbReference type="PANTHER" id="PTHR10996:SF283">
    <property type="entry name" value="GLYOXYLATE_HYDROXYPYRUVATE REDUCTASE B"/>
    <property type="match status" value="1"/>
</dbReference>
<dbReference type="InterPro" id="IPR006139">
    <property type="entry name" value="D-isomer_2_OHA_DH_cat_dom"/>
</dbReference>
<evidence type="ECO:0000256" key="3">
    <source>
        <dbReference type="RuleBase" id="RU003719"/>
    </source>
</evidence>
<evidence type="ECO:0000313" key="7">
    <source>
        <dbReference type="Proteomes" id="UP001451571"/>
    </source>
</evidence>
<feature type="domain" description="D-isomer specific 2-hydroxyacid dehydrogenase NAD-binding" evidence="5">
    <location>
        <begin position="114"/>
        <end position="286"/>
    </location>
</feature>
<dbReference type="EMBL" id="CP146256">
    <property type="protein sequence ID" value="XAH76031.1"/>
    <property type="molecule type" value="Genomic_DNA"/>
</dbReference>
<comment type="similarity">
    <text evidence="1 3">Belongs to the D-isomer specific 2-hydroxyacid dehydrogenase family.</text>
</comment>
<keyword evidence="7" id="KW-1185">Reference proteome</keyword>
<reference evidence="6 7" key="1">
    <citation type="submission" date="2024-02" db="EMBL/GenBank/DDBJ databases">
        <title>Bacterial strain from lacustrine sediment.</title>
        <authorList>
            <person name="Petit C."/>
            <person name="Fadhlaoui K."/>
        </authorList>
    </citation>
    <scope>NUCLEOTIDE SEQUENCE [LARGE SCALE GENOMIC DNA]</scope>
    <source>
        <strain evidence="6 7">IPX-CK</strain>
    </source>
</reference>
<evidence type="ECO:0000256" key="2">
    <source>
        <dbReference type="ARBA" id="ARBA00023002"/>
    </source>
</evidence>
<accession>A0ABZ3F0G7</accession>